<dbReference type="Gene3D" id="1.10.555.10">
    <property type="entry name" value="Rho GTPase activation protein"/>
    <property type="match status" value="1"/>
</dbReference>
<dbReference type="GO" id="GO:0007165">
    <property type="term" value="P:signal transduction"/>
    <property type="evidence" value="ECO:0007669"/>
    <property type="project" value="InterPro"/>
</dbReference>
<dbReference type="PROSITE" id="PS50003">
    <property type="entry name" value="PH_DOMAIN"/>
    <property type="match status" value="1"/>
</dbReference>
<dbReference type="EMBL" id="JAAAJA010000069">
    <property type="protein sequence ID" value="KAG0263657.1"/>
    <property type="molecule type" value="Genomic_DNA"/>
</dbReference>
<proteinExistence type="predicted"/>
<dbReference type="GO" id="GO:0005096">
    <property type="term" value="F:GTPase activator activity"/>
    <property type="evidence" value="ECO:0007669"/>
    <property type="project" value="UniProtKB-KW"/>
</dbReference>
<dbReference type="PANTHER" id="PTHR23176:SF129">
    <property type="entry name" value="RHO GTPASE ACTIVATING PROTEIN AT 16F, ISOFORM E-RELATED"/>
    <property type="match status" value="1"/>
</dbReference>
<dbReference type="Pfam" id="PF00620">
    <property type="entry name" value="RhoGAP"/>
    <property type="match status" value="1"/>
</dbReference>
<dbReference type="InterPro" id="IPR050729">
    <property type="entry name" value="Rho-GAP"/>
</dbReference>
<dbReference type="InterPro" id="IPR011993">
    <property type="entry name" value="PH-like_dom_sf"/>
</dbReference>
<sequence>MNGPSDTEEVLLPPNWSATTNSKGRLYYYNVLTKETSWRLPSTTMITTTGTVHPLAGQELHTNHASSSIDNANQYAEMLSQDPVDDSSEKSLPEGWNSAQDEDGSQYFFNESTGETTWDRPTSPEMQRSSFQSTLVSETSSVRQDSSSAASQSSSVHVSASHSAVRATPKRQASVDENMLQSQLSGLSLSEEELHALELNQLPPENIQRKGPLRVKSQKVSTNATISSWKEYWVVVYKGFLLFYRDDGGAIRSTLSSKASSDSINKIKQVMQVMPAGCFDMEKIAVELPTNGQSLTKKKNVFHITPGSSVRLLLQDASGGDERAWFRDIQTSLASRKADEISGQEDPYLIQILKRQTAGSGEASGLKMNKKIEEKDFKTYKGPLKMEKTRGIRNMVAHGIHVPRRKSGQDERLRLSADEDMPSATQQTDGSQRTSTSRSSTNTRCKGSSDQFKDSAPFRKDGNGHMEHQTEIAQDVGSPGSGVHPGKKTRLTNMSRSFFSKDKDKEREKEKDKEKSKDRIKEKYKDKSKDKDSKYHNGSKSAQGGSPVFGGSLTVEPGRTIPMVVELCVKTIEARGLSTAGIYRVSGHMGSIQNMKRAFNEGSNVEKLVDKEHDVNTIAALLKLYFRELREPVMPFDFYPSFIAAAGIEDYNEKLYTIKSLVHSLPEPNFNTLQYLMMHLGHVQDQYHTTKMDSANLAICFAPNLLRQEVDDLTSIINTGKQSSIIDTLIEQREWIFDPYPEEDEEEIEEELQEAQPQNHEQEYQQSRHHIEQEQQSHQNIHQYQTAFPERENTTAPPAYVEPDSQHPLQLQLEKGPKSSLDPS</sequence>
<dbReference type="PROSITE" id="PS50020">
    <property type="entry name" value="WW_DOMAIN_2"/>
    <property type="match status" value="2"/>
</dbReference>
<feature type="compositionally biased region" description="Polar residues" evidence="2">
    <location>
        <begin position="776"/>
        <end position="786"/>
    </location>
</feature>
<feature type="region of interest" description="Disordered" evidence="2">
    <location>
        <begin position="80"/>
        <end position="176"/>
    </location>
</feature>
<comment type="caution">
    <text evidence="6">The sequence shown here is derived from an EMBL/GenBank/DDBJ whole genome shotgun (WGS) entry which is preliminary data.</text>
</comment>
<dbReference type="PROSITE" id="PS01159">
    <property type="entry name" value="WW_DOMAIN_1"/>
    <property type="match status" value="1"/>
</dbReference>
<dbReference type="InterPro" id="IPR000198">
    <property type="entry name" value="RhoGAP_dom"/>
</dbReference>
<dbReference type="SUPFAM" id="SSF48350">
    <property type="entry name" value="GTPase activation domain, GAP"/>
    <property type="match status" value="1"/>
</dbReference>
<dbReference type="SMART" id="SM00456">
    <property type="entry name" value="WW"/>
    <property type="match status" value="2"/>
</dbReference>
<keyword evidence="7" id="KW-1185">Reference proteome</keyword>
<feature type="domain" description="Rho-GAP" evidence="5">
    <location>
        <begin position="551"/>
        <end position="737"/>
    </location>
</feature>
<dbReference type="Gene3D" id="2.20.70.10">
    <property type="match status" value="2"/>
</dbReference>
<dbReference type="Proteomes" id="UP000726737">
    <property type="component" value="Unassembled WGS sequence"/>
</dbReference>
<feature type="region of interest" description="Disordered" evidence="2">
    <location>
        <begin position="390"/>
        <end position="553"/>
    </location>
</feature>
<gene>
    <name evidence="6" type="primary">ARHGAP21</name>
    <name evidence="6" type="ORF">BG011_008372</name>
</gene>
<evidence type="ECO:0000313" key="6">
    <source>
        <dbReference type="EMBL" id="KAG0263657.1"/>
    </source>
</evidence>
<dbReference type="InterPro" id="IPR008936">
    <property type="entry name" value="Rho_GTPase_activation_prot"/>
</dbReference>
<feature type="region of interest" description="Disordered" evidence="2">
    <location>
        <begin position="743"/>
        <end position="824"/>
    </location>
</feature>
<feature type="compositionally biased region" description="Polar residues" evidence="2">
    <location>
        <begin position="107"/>
        <end position="139"/>
    </location>
</feature>
<dbReference type="SUPFAM" id="SSF51045">
    <property type="entry name" value="WW domain"/>
    <property type="match status" value="2"/>
</dbReference>
<feature type="domain" description="PH" evidence="3">
    <location>
        <begin position="206"/>
        <end position="334"/>
    </location>
</feature>
<dbReference type="Gene3D" id="2.30.29.30">
    <property type="entry name" value="Pleckstrin-homology domain (PH domain)/Phosphotyrosine-binding domain (PTB)"/>
    <property type="match status" value="1"/>
</dbReference>
<feature type="compositionally biased region" description="Acidic residues" evidence="2">
    <location>
        <begin position="743"/>
        <end position="753"/>
    </location>
</feature>
<accession>A0A9P6Q9J1</accession>
<evidence type="ECO:0000259" key="3">
    <source>
        <dbReference type="PROSITE" id="PS50003"/>
    </source>
</evidence>
<feature type="compositionally biased region" description="Basic and acidic residues" evidence="2">
    <location>
        <begin position="407"/>
        <end position="417"/>
    </location>
</feature>
<evidence type="ECO:0000259" key="4">
    <source>
        <dbReference type="PROSITE" id="PS50020"/>
    </source>
</evidence>
<feature type="compositionally biased region" description="Low complexity" evidence="2">
    <location>
        <begin position="425"/>
        <end position="444"/>
    </location>
</feature>
<evidence type="ECO:0000313" key="7">
    <source>
        <dbReference type="Proteomes" id="UP000726737"/>
    </source>
</evidence>
<dbReference type="CDD" id="cd00159">
    <property type="entry name" value="RhoGAP"/>
    <property type="match status" value="1"/>
</dbReference>
<evidence type="ECO:0000256" key="1">
    <source>
        <dbReference type="ARBA" id="ARBA00022468"/>
    </source>
</evidence>
<dbReference type="AlphaFoldDB" id="A0A9P6Q9J1"/>
<evidence type="ECO:0000256" key="2">
    <source>
        <dbReference type="SAM" id="MobiDB-lite"/>
    </source>
</evidence>
<feature type="domain" description="WW" evidence="4">
    <location>
        <begin position="10"/>
        <end position="43"/>
    </location>
</feature>
<dbReference type="PANTHER" id="PTHR23176">
    <property type="entry name" value="RHO/RAC/CDC GTPASE-ACTIVATING PROTEIN"/>
    <property type="match status" value="1"/>
</dbReference>
<dbReference type="Pfam" id="PF00169">
    <property type="entry name" value="PH"/>
    <property type="match status" value="1"/>
</dbReference>
<feature type="domain" description="WW" evidence="4">
    <location>
        <begin position="90"/>
        <end position="123"/>
    </location>
</feature>
<reference evidence="6" key="1">
    <citation type="journal article" date="2020" name="Fungal Divers.">
        <title>Resolving the Mortierellaceae phylogeny through synthesis of multi-gene phylogenetics and phylogenomics.</title>
        <authorList>
            <person name="Vandepol N."/>
            <person name="Liber J."/>
            <person name="Desiro A."/>
            <person name="Na H."/>
            <person name="Kennedy M."/>
            <person name="Barry K."/>
            <person name="Grigoriev I.V."/>
            <person name="Miller A.N."/>
            <person name="O'Donnell K."/>
            <person name="Stajich J.E."/>
            <person name="Bonito G."/>
        </authorList>
    </citation>
    <scope>NUCLEOTIDE SEQUENCE</scope>
    <source>
        <strain evidence="6">KOD948</strain>
    </source>
</reference>
<dbReference type="Pfam" id="PF00397">
    <property type="entry name" value="WW"/>
    <property type="match status" value="2"/>
</dbReference>
<dbReference type="PROSITE" id="PS50238">
    <property type="entry name" value="RHOGAP"/>
    <property type="match status" value="1"/>
</dbReference>
<dbReference type="SMART" id="SM00233">
    <property type="entry name" value="PH"/>
    <property type="match status" value="1"/>
</dbReference>
<feature type="compositionally biased region" description="Basic and acidic residues" evidence="2">
    <location>
        <begin position="499"/>
        <end position="535"/>
    </location>
</feature>
<evidence type="ECO:0000259" key="5">
    <source>
        <dbReference type="PROSITE" id="PS50238"/>
    </source>
</evidence>
<dbReference type="GO" id="GO:0005737">
    <property type="term" value="C:cytoplasm"/>
    <property type="evidence" value="ECO:0007669"/>
    <property type="project" value="TreeGrafter"/>
</dbReference>
<dbReference type="InterPro" id="IPR036020">
    <property type="entry name" value="WW_dom_sf"/>
</dbReference>
<dbReference type="CDD" id="cd00201">
    <property type="entry name" value="WW"/>
    <property type="match status" value="2"/>
</dbReference>
<protein>
    <submittedName>
        <fullName evidence="6">Rho GTPase-activating protein 21</fullName>
    </submittedName>
</protein>
<organism evidence="6 7">
    <name type="scientific">Mortierella polycephala</name>
    <dbReference type="NCBI Taxonomy" id="41804"/>
    <lineage>
        <taxon>Eukaryota</taxon>
        <taxon>Fungi</taxon>
        <taxon>Fungi incertae sedis</taxon>
        <taxon>Mucoromycota</taxon>
        <taxon>Mortierellomycotina</taxon>
        <taxon>Mortierellomycetes</taxon>
        <taxon>Mortierellales</taxon>
        <taxon>Mortierellaceae</taxon>
        <taxon>Mortierella</taxon>
    </lineage>
</organism>
<dbReference type="InterPro" id="IPR001849">
    <property type="entry name" value="PH_domain"/>
</dbReference>
<dbReference type="SUPFAM" id="SSF50729">
    <property type="entry name" value="PH domain-like"/>
    <property type="match status" value="1"/>
</dbReference>
<feature type="compositionally biased region" description="Basic and acidic residues" evidence="2">
    <location>
        <begin position="451"/>
        <end position="470"/>
    </location>
</feature>
<feature type="compositionally biased region" description="Low complexity" evidence="2">
    <location>
        <begin position="140"/>
        <end position="167"/>
    </location>
</feature>
<dbReference type="OrthoDB" id="79452at2759"/>
<keyword evidence="1" id="KW-0343">GTPase activation</keyword>
<name>A0A9P6Q9J1_9FUNG</name>
<dbReference type="SMART" id="SM00324">
    <property type="entry name" value="RhoGAP"/>
    <property type="match status" value="1"/>
</dbReference>
<dbReference type="InterPro" id="IPR001202">
    <property type="entry name" value="WW_dom"/>
</dbReference>